<evidence type="ECO:0000313" key="2">
    <source>
        <dbReference type="Proteomes" id="UP001177021"/>
    </source>
</evidence>
<sequence>MSIDQLHKSQCFFKVILDTTLENKELMIPRSFVKKYGKELSNPVTLMLPNGDKWKINWIKRDDHDVWFQNGWEKFAQHYSMSFGHFLVFKFEKESQFQVMIFDKSALEIDYLSKGLSSRDNDDDQRNNQHHDEDAEKKDNDNNNYIEISDDENEMLRSSSPQPHKRMKINDGSSQRKELKKEKINLVQEVKGGNKTSFFKAKNRSTNNEAMTRNEALKDTTRRAMDLHFDNPSFIRPLHQSYLQHLFIPTWFSKQYLNGKKGIATIVIGEEDKTWDLKFKFNDVSNRTMLHAGWGSIVEEYDLKVGDICVFELIDGKSISFKVHIVRANA</sequence>
<dbReference type="EMBL" id="CASHSV030000716">
    <property type="protein sequence ID" value="CAJ2674194.1"/>
    <property type="molecule type" value="Genomic_DNA"/>
</dbReference>
<reference evidence="1" key="1">
    <citation type="submission" date="2023-10" db="EMBL/GenBank/DDBJ databases">
        <authorList>
            <person name="Rodriguez Cubillos JULIANA M."/>
            <person name="De Vega J."/>
        </authorList>
    </citation>
    <scope>NUCLEOTIDE SEQUENCE</scope>
</reference>
<accession>A0ACB0LX83</accession>
<keyword evidence="2" id="KW-1185">Reference proteome</keyword>
<dbReference type="Proteomes" id="UP001177021">
    <property type="component" value="Unassembled WGS sequence"/>
</dbReference>
<proteinExistence type="predicted"/>
<name>A0ACB0LX83_TRIPR</name>
<gene>
    <name evidence="1" type="ORF">MILVUS5_LOCUS37490</name>
</gene>
<evidence type="ECO:0000313" key="1">
    <source>
        <dbReference type="EMBL" id="CAJ2674194.1"/>
    </source>
</evidence>
<protein>
    <submittedName>
        <fullName evidence="1">Uncharacterized protein</fullName>
    </submittedName>
</protein>
<organism evidence="1 2">
    <name type="scientific">Trifolium pratense</name>
    <name type="common">Red clover</name>
    <dbReference type="NCBI Taxonomy" id="57577"/>
    <lineage>
        <taxon>Eukaryota</taxon>
        <taxon>Viridiplantae</taxon>
        <taxon>Streptophyta</taxon>
        <taxon>Embryophyta</taxon>
        <taxon>Tracheophyta</taxon>
        <taxon>Spermatophyta</taxon>
        <taxon>Magnoliopsida</taxon>
        <taxon>eudicotyledons</taxon>
        <taxon>Gunneridae</taxon>
        <taxon>Pentapetalae</taxon>
        <taxon>rosids</taxon>
        <taxon>fabids</taxon>
        <taxon>Fabales</taxon>
        <taxon>Fabaceae</taxon>
        <taxon>Papilionoideae</taxon>
        <taxon>50 kb inversion clade</taxon>
        <taxon>NPAAA clade</taxon>
        <taxon>Hologalegina</taxon>
        <taxon>IRL clade</taxon>
        <taxon>Trifolieae</taxon>
        <taxon>Trifolium</taxon>
    </lineage>
</organism>
<comment type="caution">
    <text evidence="1">The sequence shown here is derived from an EMBL/GenBank/DDBJ whole genome shotgun (WGS) entry which is preliminary data.</text>
</comment>